<keyword evidence="2" id="KW-0560">Oxidoreductase</keyword>
<dbReference type="RefSeq" id="WP_152215272.1">
    <property type="nucleotide sequence ID" value="NZ_JBAQYD010000214.1"/>
</dbReference>
<comment type="caution">
    <text evidence="5">The sequence shown here is derived from an EMBL/GenBank/DDBJ whole genome shotgun (WGS) entry which is preliminary data.</text>
</comment>
<dbReference type="SUPFAM" id="SSF51735">
    <property type="entry name" value="NAD(P)-binding Rossmann-fold domains"/>
    <property type="match status" value="1"/>
</dbReference>
<feature type="domain" description="Ketoreductase" evidence="4">
    <location>
        <begin position="7"/>
        <end position="191"/>
    </location>
</feature>
<dbReference type="GO" id="GO:0016020">
    <property type="term" value="C:membrane"/>
    <property type="evidence" value="ECO:0007669"/>
    <property type="project" value="TreeGrafter"/>
</dbReference>
<keyword evidence="6" id="KW-1185">Reference proteome</keyword>
<sequence>MTDIKGKTAVITGAASGIGRATAVALAREGARVAAVDLDRAGLAETASRIAAIGGEVTTYLIDVASRDAVYAFAHEVESAFGGADIVINNAGVAQVATVEELAYEDFEWVMNIDFWGMVYGTKAFLPQLRAKGQGHIVNVSSVFGLFAVPTQAAYNSAKFAVRGFTEALRHEMRGSGIAVSCVHPGGIKTNIMRNARFLQSVQTTVREEAATGFDRLARTTPERAAEVIIFGIKKNKGRILIGPDAKVLDIIQRLMPASYGRILFRGPNNGGLGMLTSGEAPKTTV</sequence>
<evidence type="ECO:0000256" key="1">
    <source>
        <dbReference type="ARBA" id="ARBA00006484"/>
    </source>
</evidence>
<dbReference type="PRINTS" id="PR00081">
    <property type="entry name" value="GDHRDH"/>
</dbReference>
<proteinExistence type="inferred from homology"/>
<dbReference type="AlphaFoldDB" id="A0A6N6VPK3"/>
<evidence type="ECO:0000256" key="2">
    <source>
        <dbReference type="ARBA" id="ARBA00023002"/>
    </source>
</evidence>
<name>A0A6N6VPK3_9HYPH</name>
<dbReference type="PANTHER" id="PTHR44196:SF1">
    <property type="entry name" value="DEHYDROGENASE_REDUCTASE SDR FAMILY MEMBER 7B"/>
    <property type="match status" value="1"/>
</dbReference>
<dbReference type="SMART" id="SM00822">
    <property type="entry name" value="PKS_KR"/>
    <property type="match status" value="1"/>
</dbReference>
<accession>A0A6N6VPK3</accession>
<evidence type="ECO:0000313" key="6">
    <source>
        <dbReference type="Proteomes" id="UP000468901"/>
    </source>
</evidence>
<dbReference type="PRINTS" id="PR00080">
    <property type="entry name" value="SDRFAMILY"/>
</dbReference>
<evidence type="ECO:0000256" key="3">
    <source>
        <dbReference type="RuleBase" id="RU000363"/>
    </source>
</evidence>
<dbReference type="CDD" id="cd05233">
    <property type="entry name" value="SDR_c"/>
    <property type="match status" value="1"/>
</dbReference>
<dbReference type="Pfam" id="PF00106">
    <property type="entry name" value="adh_short"/>
    <property type="match status" value="1"/>
</dbReference>
<protein>
    <submittedName>
        <fullName evidence="5">SDR family NAD(P)-dependent oxidoreductase</fullName>
    </submittedName>
</protein>
<dbReference type="InterPro" id="IPR002347">
    <property type="entry name" value="SDR_fam"/>
</dbReference>
<dbReference type="InterPro" id="IPR057326">
    <property type="entry name" value="KR_dom"/>
</dbReference>
<reference evidence="5 6" key="1">
    <citation type="submission" date="2019-09" db="EMBL/GenBank/DDBJ databases">
        <title>Parvibaculum sedimenti sp. nov., isolated from sediment.</title>
        <authorList>
            <person name="Wang Y."/>
        </authorList>
    </citation>
    <scope>NUCLEOTIDE SEQUENCE [LARGE SCALE GENOMIC DNA]</scope>
    <source>
        <strain evidence="5 6">HXT-9</strain>
    </source>
</reference>
<dbReference type="EMBL" id="WESC01000004">
    <property type="protein sequence ID" value="KAB7741302.1"/>
    <property type="molecule type" value="Genomic_DNA"/>
</dbReference>
<gene>
    <name evidence="5" type="ORF">F2P47_06050</name>
</gene>
<dbReference type="PROSITE" id="PS00061">
    <property type="entry name" value="ADH_SHORT"/>
    <property type="match status" value="1"/>
</dbReference>
<dbReference type="GO" id="GO:0016491">
    <property type="term" value="F:oxidoreductase activity"/>
    <property type="evidence" value="ECO:0007669"/>
    <property type="project" value="UniProtKB-KW"/>
</dbReference>
<dbReference type="PANTHER" id="PTHR44196">
    <property type="entry name" value="DEHYDROGENASE/REDUCTASE SDR FAMILY MEMBER 7B"/>
    <property type="match status" value="1"/>
</dbReference>
<organism evidence="5 6">
    <name type="scientific">Parvibaculum sedimenti</name>
    <dbReference type="NCBI Taxonomy" id="2608632"/>
    <lineage>
        <taxon>Bacteria</taxon>
        <taxon>Pseudomonadati</taxon>
        <taxon>Pseudomonadota</taxon>
        <taxon>Alphaproteobacteria</taxon>
        <taxon>Hyphomicrobiales</taxon>
        <taxon>Parvibaculaceae</taxon>
        <taxon>Parvibaculum</taxon>
    </lineage>
</organism>
<evidence type="ECO:0000259" key="4">
    <source>
        <dbReference type="SMART" id="SM00822"/>
    </source>
</evidence>
<dbReference type="Proteomes" id="UP000468901">
    <property type="component" value="Unassembled WGS sequence"/>
</dbReference>
<dbReference type="InterPro" id="IPR036291">
    <property type="entry name" value="NAD(P)-bd_dom_sf"/>
</dbReference>
<dbReference type="Gene3D" id="3.40.50.720">
    <property type="entry name" value="NAD(P)-binding Rossmann-like Domain"/>
    <property type="match status" value="1"/>
</dbReference>
<comment type="similarity">
    <text evidence="1 3">Belongs to the short-chain dehydrogenases/reductases (SDR) family.</text>
</comment>
<evidence type="ECO:0000313" key="5">
    <source>
        <dbReference type="EMBL" id="KAB7741302.1"/>
    </source>
</evidence>
<dbReference type="InterPro" id="IPR020904">
    <property type="entry name" value="Sc_DH/Rdtase_CS"/>
</dbReference>
<dbReference type="FunFam" id="3.40.50.720:FF:000084">
    <property type="entry name" value="Short-chain dehydrogenase reductase"/>
    <property type="match status" value="1"/>
</dbReference>